<evidence type="ECO:0000313" key="13">
    <source>
        <dbReference type="Proteomes" id="UP000245383"/>
    </source>
</evidence>
<comment type="caution">
    <text evidence="12">The sequence shown here is derived from an EMBL/GenBank/DDBJ whole genome shotgun (WGS) entry which is preliminary data.</text>
</comment>
<dbReference type="NCBIfam" id="TIGR03592">
    <property type="entry name" value="yidC_oxa1_cterm"/>
    <property type="match status" value="1"/>
</dbReference>
<evidence type="ECO:0000256" key="1">
    <source>
        <dbReference type="ARBA" id="ARBA00004448"/>
    </source>
</evidence>
<keyword evidence="4" id="KW-0999">Mitochondrion inner membrane</keyword>
<keyword evidence="13" id="KW-1185">Reference proteome</keyword>
<dbReference type="OrthoDB" id="2148490at2759"/>
<evidence type="ECO:0000256" key="10">
    <source>
        <dbReference type="SAM" id="Phobius"/>
    </source>
</evidence>
<proteinExistence type="inferred from homology"/>
<gene>
    <name evidence="12" type="ORF">BB561_001395</name>
</gene>
<feature type="domain" description="Membrane insertase YidC/Oxa/ALB C-terminal" evidence="11">
    <location>
        <begin position="177"/>
        <end position="370"/>
    </location>
</feature>
<evidence type="ECO:0000256" key="4">
    <source>
        <dbReference type="ARBA" id="ARBA00022792"/>
    </source>
</evidence>
<evidence type="ECO:0000256" key="9">
    <source>
        <dbReference type="RuleBase" id="RU003945"/>
    </source>
</evidence>
<evidence type="ECO:0000256" key="2">
    <source>
        <dbReference type="ARBA" id="ARBA00009877"/>
    </source>
</evidence>
<dbReference type="Proteomes" id="UP000245383">
    <property type="component" value="Unassembled WGS sequence"/>
</dbReference>
<keyword evidence="3 9" id="KW-0812">Transmembrane</keyword>
<organism evidence="12 13">
    <name type="scientific">Smittium simulii</name>
    <dbReference type="NCBI Taxonomy" id="133385"/>
    <lineage>
        <taxon>Eukaryota</taxon>
        <taxon>Fungi</taxon>
        <taxon>Fungi incertae sedis</taxon>
        <taxon>Zoopagomycota</taxon>
        <taxon>Kickxellomycotina</taxon>
        <taxon>Harpellomycetes</taxon>
        <taxon>Harpellales</taxon>
        <taxon>Legeriomycetaceae</taxon>
        <taxon>Smittium</taxon>
    </lineage>
</organism>
<dbReference type="Pfam" id="PF02096">
    <property type="entry name" value="60KD_IMP"/>
    <property type="match status" value="1"/>
</dbReference>
<evidence type="ECO:0000256" key="7">
    <source>
        <dbReference type="ARBA" id="ARBA00023128"/>
    </source>
</evidence>
<evidence type="ECO:0000259" key="11">
    <source>
        <dbReference type="Pfam" id="PF02096"/>
    </source>
</evidence>
<dbReference type="InterPro" id="IPR028055">
    <property type="entry name" value="YidC/Oxa/ALB_C"/>
</dbReference>
<feature type="transmembrane region" description="Helical" evidence="10">
    <location>
        <begin position="299"/>
        <end position="317"/>
    </location>
</feature>
<dbReference type="PANTHER" id="PTHR12428:SF66">
    <property type="entry name" value="MITOCHONDRIAL INNER MEMBRANE PROTEIN OXA1L"/>
    <property type="match status" value="1"/>
</dbReference>
<keyword evidence="8 10" id="KW-0472">Membrane</keyword>
<keyword evidence="5" id="KW-0809">Transit peptide</keyword>
<evidence type="ECO:0000256" key="8">
    <source>
        <dbReference type="ARBA" id="ARBA00023136"/>
    </source>
</evidence>
<dbReference type="GO" id="GO:0032977">
    <property type="term" value="F:membrane insertase activity"/>
    <property type="evidence" value="ECO:0007669"/>
    <property type="project" value="InterPro"/>
</dbReference>
<keyword evidence="6 10" id="KW-1133">Transmembrane helix</keyword>
<name>A0A2T9YUV6_9FUNG</name>
<dbReference type="AlphaFoldDB" id="A0A2T9YUV6"/>
<feature type="transmembrane region" description="Helical" evidence="10">
    <location>
        <begin position="248"/>
        <end position="271"/>
    </location>
</feature>
<evidence type="ECO:0000256" key="5">
    <source>
        <dbReference type="ARBA" id="ARBA00022946"/>
    </source>
</evidence>
<keyword evidence="7" id="KW-0496">Mitochondrion</keyword>
<reference evidence="12 13" key="1">
    <citation type="journal article" date="2018" name="MBio">
        <title>Comparative Genomics Reveals the Core Gene Toolbox for the Fungus-Insect Symbiosis.</title>
        <authorList>
            <person name="Wang Y."/>
            <person name="Stata M."/>
            <person name="Wang W."/>
            <person name="Stajich J.E."/>
            <person name="White M.M."/>
            <person name="Moncalvo J.M."/>
        </authorList>
    </citation>
    <scope>NUCLEOTIDE SEQUENCE [LARGE SCALE GENOMIC DNA]</scope>
    <source>
        <strain evidence="12 13">SWE-8-4</strain>
    </source>
</reference>
<sequence>MTILTGCCPNQFSRPITNAFRAATIKVANVSSLNSTTKSFSPIKIQKRTFLLNKIAAFPSKPTKFKAQHYSLGQVAFYSSNTTESSNVFNAAQSSQPNVNLTNLSEASADQNSSILSQISSDLSAPIAESASTIAESVSQLASKIGDFKALGLCNNTPVGLVERFFEFAHVYTGLPWWGTIVVATLTFKVVLFPIAAALQKNTIKMQNVQPKLAPIKAKLERAKRDNNTVEYRTQASLMRSTFQAENVNPFLSLMLPLIQMPIVISFFMALRSMSSLPVPGFETEGILWFTNLAASDPYYILPVLAAGSMISLFEVNRLLQNSIAQSPIMTWSLRGVGILTAIVTINFDTSIFIYFLVNNVLSVFQVWLLSLSSVRSLFKIPAVQKVNLAYPPKNSYVKFVESKLKNYTKK</sequence>
<dbReference type="InterPro" id="IPR001708">
    <property type="entry name" value="YidC/ALB3/OXA1/COX18"/>
</dbReference>
<feature type="transmembrane region" description="Helical" evidence="10">
    <location>
        <begin position="177"/>
        <end position="199"/>
    </location>
</feature>
<dbReference type="EMBL" id="MBFR01000040">
    <property type="protein sequence ID" value="PVU96122.1"/>
    <property type="molecule type" value="Genomic_DNA"/>
</dbReference>
<evidence type="ECO:0000256" key="3">
    <source>
        <dbReference type="ARBA" id="ARBA00022692"/>
    </source>
</evidence>
<dbReference type="GO" id="GO:0032979">
    <property type="term" value="P:protein insertion into mitochondrial inner membrane from matrix"/>
    <property type="evidence" value="ECO:0007669"/>
    <property type="project" value="TreeGrafter"/>
</dbReference>
<comment type="subcellular location">
    <subcellularLocation>
        <location evidence="9">Membrane</location>
        <topology evidence="9">Multi-pass membrane protein</topology>
    </subcellularLocation>
    <subcellularLocation>
        <location evidence="1">Mitochondrion inner membrane</location>
        <topology evidence="1">Multi-pass membrane protein</topology>
    </subcellularLocation>
</comment>
<dbReference type="GO" id="GO:0005743">
    <property type="term" value="C:mitochondrial inner membrane"/>
    <property type="evidence" value="ECO:0007669"/>
    <property type="project" value="UniProtKB-SubCell"/>
</dbReference>
<dbReference type="STRING" id="133385.A0A2T9YUV6"/>
<evidence type="ECO:0000313" key="12">
    <source>
        <dbReference type="EMBL" id="PVU96122.1"/>
    </source>
</evidence>
<protein>
    <recommendedName>
        <fullName evidence="11">Membrane insertase YidC/Oxa/ALB C-terminal domain-containing protein</fullName>
    </recommendedName>
</protein>
<dbReference type="CDD" id="cd20069">
    <property type="entry name" value="5TM_Oxa1-like"/>
    <property type="match status" value="1"/>
</dbReference>
<accession>A0A2T9YUV6</accession>
<dbReference type="PANTHER" id="PTHR12428">
    <property type="entry name" value="OXA1"/>
    <property type="match status" value="1"/>
</dbReference>
<evidence type="ECO:0000256" key="6">
    <source>
        <dbReference type="ARBA" id="ARBA00022989"/>
    </source>
</evidence>
<comment type="similarity">
    <text evidence="2 9">Belongs to the OXA1/ALB3/YidC family.</text>
</comment>